<evidence type="ECO:0000256" key="3">
    <source>
        <dbReference type="ARBA" id="ARBA00018024"/>
    </source>
</evidence>
<evidence type="ECO:0000313" key="6">
    <source>
        <dbReference type="EMBL" id="MCL6270125.1"/>
    </source>
</evidence>
<name>A0ABT0PFG8_9GAMM</name>
<proteinExistence type="inferred from homology"/>
<reference evidence="6 7" key="1">
    <citation type="submission" date="2022-05" db="EMBL/GenBank/DDBJ databases">
        <authorList>
            <person name="Park J.-S."/>
        </authorList>
    </citation>
    <scope>NUCLEOTIDE SEQUENCE [LARGE SCALE GENOMIC DNA]</scope>
    <source>
        <strain evidence="6 7">2012CJ34-2</strain>
    </source>
</reference>
<comment type="caution">
    <text evidence="6">The sequence shown here is derived from an EMBL/GenBank/DDBJ whole genome shotgun (WGS) entry which is preliminary data.</text>
</comment>
<keyword evidence="7" id="KW-1185">Reference proteome</keyword>
<accession>A0ABT0PFG8</accession>
<dbReference type="PANTHER" id="PTHR34653">
    <property type="match status" value="1"/>
</dbReference>
<keyword evidence="4 5" id="KW-0975">Bacterial flagellum</keyword>
<evidence type="ECO:0000256" key="5">
    <source>
        <dbReference type="HAMAP-Rule" id="MF_00724"/>
    </source>
</evidence>
<organism evidence="6 7">
    <name type="scientific">Parendozoicomonas callyspongiae</name>
    <dbReference type="NCBI Taxonomy" id="2942213"/>
    <lineage>
        <taxon>Bacteria</taxon>
        <taxon>Pseudomonadati</taxon>
        <taxon>Pseudomonadota</taxon>
        <taxon>Gammaproteobacteria</taxon>
        <taxon>Oceanospirillales</taxon>
        <taxon>Endozoicomonadaceae</taxon>
        <taxon>Parendozoicomonas</taxon>
    </lineage>
</organism>
<dbReference type="RefSeq" id="WP_249699281.1">
    <property type="nucleotide sequence ID" value="NZ_JAMFLX010000010.1"/>
</dbReference>
<keyword evidence="6" id="KW-0966">Cell projection</keyword>
<comment type="similarity">
    <text evidence="2 5">Belongs to the FliE family.</text>
</comment>
<keyword evidence="6" id="KW-0282">Flagellum</keyword>
<keyword evidence="6" id="KW-0969">Cilium</keyword>
<sequence length="103" mass="11318">MIDNKIALSSLSNIDVASLESKGIEKRDTQGQDFGTYLKQALEHVNDLQMNADEMRTDYETGASDDLAGVMIAGQKASLAFQGLMQVRNRVVSAYETVFNMPV</sequence>
<evidence type="ECO:0000256" key="2">
    <source>
        <dbReference type="ARBA" id="ARBA00009272"/>
    </source>
</evidence>
<dbReference type="EMBL" id="JAMFLX010000010">
    <property type="protein sequence ID" value="MCL6270125.1"/>
    <property type="molecule type" value="Genomic_DNA"/>
</dbReference>
<gene>
    <name evidence="5 6" type="primary">fliE</name>
    <name evidence="6" type="ORF">M3P05_09285</name>
</gene>
<dbReference type="HAMAP" id="MF_00724">
    <property type="entry name" value="FliE"/>
    <property type="match status" value="1"/>
</dbReference>
<dbReference type="InterPro" id="IPR001624">
    <property type="entry name" value="FliE"/>
</dbReference>
<evidence type="ECO:0000256" key="4">
    <source>
        <dbReference type="ARBA" id="ARBA00023143"/>
    </source>
</evidence>
<dbReference type="PANTHER" id="PTHR34653:SF1">
    <property type="entry name" value="FLAGELLAR HOOK-BASAL BODY COMPLEX PROTEIN FLIE"/>
    <property type="match status" value="1"/>
</dbReference>
<evidence type="ECO:0000256" key="1">
    <source>
        <dbReference type="ARBA" id="ARBA00004117"/>
    </source>
</evidence>
<dbReference type="Proteomes" id="UP001203338">
    <property type="component" value="Unassembled WGS sequence"/>
</dbReference>
<evidence type="ECO:0000313" key="7">
    <source>
        <dbReference type="Proteomes" id="UP001203338"/>
    </source>
</evidence>
<dbReference type="PRINTS" id="PR01006">
    <property type="entry name" value="FLGHOOKFLIE"/>
</dbReference>
<comment type="subcellular location">
    <subcellularLocation>
        <location evidence="1 5">Bacterial flagellum basal body</location>
    </subcellularLocation>
</comment>
<dbReference type="NCBIfam" id="TIGR00205">
    <property type="entry name" value="fliE"/>
    <property type="match status" value="1"/>
</dbReference>
<protein>
    <recommendedName>
        <fullName evidence="3 5">Flagellar hook-basal body complex protein FliE</fullName>
    </recommendedName>
</protein>
<dbReference type="Pfam" id="PF02049">
    <property type="entry name" value="FliE"/>
    <property type="match status" value="1"/>
</dbReference>